<evidence type="ECO:0000313" key="2">
    <source>
        <dbReference type="Proteomes" id="UP000324639"/>
    </source>
</evidence>
<name>A0A9X9PSE2_BLUGR</name>
<dbReference type="EMBL" id="LR026987">
    <property type="protein sequence ID" value="VCU41256.1"/>
    <property type="molecule type" value="Genomic_DNA"/>
</dbReference>
<gene>
    <name evidence="1" type="ORF">BGT96224V316_LOCUS2499</name>
</gene>
<evidence type="ECO:0000313" key="1">
    <source>
        <dbReference type="EMBL" id="VCU41256.1"/>
    </source>
</evidence>
<proteinExistence type="predicted"/>
<reference evidence="1 2" key="1">
    <citation type="submission" date="2018-08" db="EMBL/GenBank/DDBJ databases">
        <authorList>
            <person name="Muller C M."/>
        </authorList>
    </citation>
    <scope>NUCLEOTIDE SEQUENCE [LARGE SCALE GENOMIC DNA]</scope>
</reference>
<feature type="non-terminal residue" evidence="1">
    <location>
        <position position="77"/>
    </location>
</feature>
<organism evidence="1 2">
    <name type="scientific">Blumeria graminis f. sp. tritici</name>
    <dbReference type="NCBI Taxonomy" id="62690"/>
    <lineage>
        <taxon>Eukaryota</taxon>
        <taxon>Fungi</taxon>
        <taxon>Dikarya</taxon>
        <taxon>Ascomycota</taxon>
        <taxon>Pezizomycotina</taxon>
        <taxon>Leotiomycetes</taxon>
        <taxon>Erysiphales</taxon>
        <taxon>Erysiphaceae</taxon>
        <taxon>Blumeria</taxon>
    </lineage>
</organism>
<accession>A0A9X9PSE2</accession>
<dbReference type="Proteomes" id="UP000324639">
    <property type="component" value="Chromosome Bgt_-04"/>
</dbReference>
<keyword evidence="2" id="KW-1185">Reference proteome</keyword>
<sequence length="77" mass="8831">MSEWTDVDEYANELTQKQSQVVSLDPSKRPSDVTKKNRLLRHFESECNGYYGGVVAFLRLNSSISFSQTVNTLRETQ</sequence>
<dbReference type="AlphaFoldDB" id="A0A9X9PSE2"/>
<protein>
    <submittedName>
        <fullName evidence="1">Bgt-50436</fullName>
    </submittedName>
</protein>